<dbReference type="InterPro" id="IPR029044">
    <property type="entry name" value="Nucleotide-diphossugar_trans"/>
</dbReference>
<evidence type="ECO:0000313" key="8">
    <source>
        <dbReference type="Proteomes" id="UP000234778"/>
    </source>
</evidence>
<protein>
    <submittedName>
        <fullName evidence="7">Glycosyltransferase family 2 protein</fullName>
    </submittedName>
</protein>
<name>A0A2I1KUC2_9ACTO</name>
<keyword evidence="5" id="KW-0812">Transmembrane</keyword>
<accession>A0A2I1KUC2</accession>
<dbReference type="RefSeq" id="WP_006549045.1">
    <property type="nucleotide sequence ID" value="NZ_JAHAIH010000002.1"/>
</dbReference>
<comment type="caution">
    <text evidence="7">The sequence shown here is derived from an EMBL/GenBank/DDBJ whole genome shotgun (WGS) entry which is preliminary data.</text>
</comment>
<evidence type="ECO:0000259" key="6">
    <source>
        <dbReference type="Pfam" id="PF00535"/>
    </source>
</evidence>
<keyword evidence="5" id="KW-0472">Membrane</keyword>
<dbReference type="SUPFAM" id="SSF53448">
    <property type="entry name" value="Nucleotide-diphospho-sugar transferases"/>
    <property type="match status" value="1"/>
</dbReference>
<dbReference type="EMBL" id="PKHA01000002">
    <property type="protein sequence ID" value="PKY99198.1"/>
    <property type="molecule type" value="Genomic_DNA"/>
</dbReference>
<keyword evidence="5" id="KW-1133">Transmembrane helix</keyword>
<evidence type="ECO:0000256" key="4">
    <source>
        <dbReference type="ARBA" id="ARBA00022679"/>
    </source>
</evidence>
<feature type="domain" description="Glycosyltransferase 2-like" evidence="6">
    <location>
        <begin position="13"/>
        <end position="107"/>
    </location>
</feature>
<evidence type="ECO:0000256" key="3">
    <source>
        <dbReference type="ARBA" id="ARBA00022676"/>
    </source>
</evidence>
<dbReference type="InterPro" id="IPR001173">
    <property type="entry name" value="Glyco_trans_2-like"/>
</dbReference>
<dbReference type="Gene3D" id="3.90.550.10">
    <property type="entry name" value="Spore Coat Polysaccharide Biosynthesis Protein SpsA, Chain A"/>
    <property type="match status" value="1"/>
</dbReference>
<gene>
    <name evidence="7" type="ORF">CYJ26_03475</name>
</gene>
<proteinExistence type="inferred from homology"/>
<dbReference type="GeneID" id="81707996"/>
<evidence type="ECO:0000256" key="5">
    <source>
        <dbReference type="SAM" id="Phobius"/>
    </source>
</evidence>
<keyword evidence="4 7" id="KW-0808">Transferase</keyword>
<evidence type="ECO:0000256" key="2">
    <source>
        <dbReference type="ARBA" id="ARBA00006739"/>
    </source>
</evidence>
<sequence length="325" mass="35056">MKDVQGRRPSARIVIVNWRQSDLTIQAARSLQSQLSEGDRLVVVDNGSGDGSAPRIRKAGFEVVEAATNGGFAAGVNLGAQDLTEDALVLLNNDAVARPGFLSALLGGLGGSVGATTALLLLTGRWRLALPGEEGERALDGRLWTRVDEGTRTTVGEQGEGVELVNSTGNVVDRHGNGYDRDWLTPVSQLDAPAEVFGICGGACAIAAQPWKELGGLREDLFMYYEDSDFSYRLRQAGYEVRFVEEAVAQHEHSASSGTNSEMFIRVNTRNRLLVAADHASRVVFLDALVRTIVRALRTGLRGPVAQGLREALRRLTDKSLKPPH</sequence>
<evidence type="ECO:0000313" key="7">
    <source>
        <dbReference type="EMBL" id="PKY99198.1"/>
    </source>
</evidence>
<dbReference type="AlphaFoldDB" id="A0A2I1KUC2"/>
<dbReference type="PANTHER" id="PTHR43179">
    <property type="entry name" value="RHAMNOSYLTRANSFERASE WBBL"/>
    <property type="match status" value="1"/>
</dbReference>
<evidence type="ECO:0000256" key="1">
    <source>
        <dbReference type="ARBA" id="ARBA00004776"/>
    </source>
</evidence>
<dbReference type="GO" id="GO:0016757">
    <property type="term" value="F:glycosyltransferase activity"/>
    <property type="evidence" value="ECO:0007669"/>
    <property type="project" value="UniProtKB-KW"/>
</dbReference>
<comment type="pathway">
    <text evidence="1">Cell wall biogenesis; cell wall polysaccharide biosynthesis.</text>
</comment>
<dbReference type="Pfam" id="PF00535">
    <property type="entry name" value="Glycos_transf_2"/>
    <property type="match status" value="1"/>
</dbReference>
<organism evidence="7 8">
    <name type="scientific">Actinomyces urogenitalis</name>
    <dbReference type="NCBI Taxonomy" id="103621"/>
    <lineage>
        <taxon>Bacteria</taxon>
        <taxon>Bacillati</taxon>
        <taxon>Actinomycetota</taxon>
        <taxon>Actinomycetes</taxon>
        <taxon>Actinomycetales</taxon>
        <taxon>Actinomycetaceae</taxon>
        <taxon>Actinomyces</taxon>
    </lineage>
</organism>
<comment type="similarity">
    <text evidence="2">Belongs to the glycosyltransferase 2 family.</text>
</comment>
<dbReference type="Proteomes" id="UP000234778">
    <property type="component" value="Unassembled WGS sequence"/>
</dbReference>
<reference evidence="7 8" key="1">
    <citation type="submission" date="2017-12" db="EMBL/GenBank/DDBJ databases">
        <title>Phylogenetic diversity of female urinary microbiome.</title>
        <authorList>
            <person name="Thomas-White K."/>
            <person name="Wolfe A.J."/>
        </authorList>
    </citation>
    <scope>NUCLEOTIDE SEQUENCE [LARGE SCALE GENOMIC DNA]</scope>
    <source>
        <strain evidence="7 8">UMB0319</strain>
    </source>
</reference>
<dbReference type="PANTHER" id="PTHR43179:SF12">
    <property type="entry name" value="GALACTOFURANOSYLTRANSFERASE GLFT2"/>
    <property type="match status" value="1"/>
</dbReference>
<feature type="transmembrane region" description="Helical" evidence="5">
    <location>
        <begin position="101"/>
        <end position="122"/>
    </location>
</feature>
<keyword evidence="3" id="KW-0328">Glycosyltransferase</keyword>